<reference evidence="1 2" key="1">
    <citation type="journal article" date="2017" name="Front. Microbiol.">
        <title>New Insights into the Diversity of the Genus Faecalibacterium.</title>
        <authorList>
            <person name="Benevides L."/>
            <person name="Burman S."/>
            <person name="Martin R."/>
            <person name="Robert V."/>
            <person name="Thomas M."/>
            <person name="Miquel S."/>
            <person name="Chain F."/>
            <person name="Sokol H."/>
            <person name="Bermudez-Humaran L.G."/>
            <person name="Morrison M."/>
            <person name="Langella P."/>
            <person name="Azevedo V.A."/>
            <person name="Chatel J.M."/>
            <person name="Soares S."/>
        </authorList>
    </citation>
    <scope>NUCLEOTIDE SEQUENCE [LARGE SCALE GENOMIC DNA]</scope>
    <source>
        <strain evidence="1 2">CNCM I 4644</strain>
    </source>
</reference>
<dbReference type="EMBL" id="NMTZ01000027">
    <property type="protein sequence ID" value="PDX83039.1"/>
    <property type="molecule type" value="Genomic_DNA"/>
</dbReference>
<sequence>MAVNNTIKAYSNMEFPLSMKRQDAFALDPTCVWPSLAEAQNYAKTNPTAYIGQVLSVVADGTATAYTIKNAAGDLAPLGADAVDIATDSEVSEMLSEVFPANNT</sequence>
<name>A0A2A7AVA8_9FIRM</name>
<dbReference type="AlphaFoldDB" id="A0A2A7AVA8"/>
<gene>
    <name evidence="1" type="ORF">CGS59_13055</name>
</gene>
<protein>
    <submittedName>
        <fullName evidence="1">Uncharacterized protein</fullName>
    </submittedName>
</protein>
<evidence type="ECO:0000313" key="1">
    <source>
        <dbReference type="EMBL" id="PDX83039.1"/>
    </source>
</evidence>
<proteinExistence type="predicted"/>
<organism evidence="1 2">
    <name type="scientific">Faecalibacterium prausnitzii</name>
    <dbReference type="NCBI Taxonomy" id="853"/>
    <lineage>
        <taxon>Bacteria</taxon>
        <taxon>Bacillati</taxon>
        <taxon>Bacillota</taxon>
        <taxon>Clostridia</taxon>
        <taxon>Eubacteriales</taxon>
        <taxon>Oscillospiraceae</taxon>
        <taxon>Faecalibacterium</taxon>
    </lineage>
</organism>
<dbReference type="RefSeq" id="WP_097780268.1">
    <property type="nucleotide sequence ID" value="NZ_NMTZ01000027.1"/>
</dbReference>
<dbReference type="Proteomes" id="UP000220480">
    <property type="component" value="Unassembled WGS sequence"/>
</dbReference>
<evidence type="ECO:0000313" key="2">
    <source>
        <dbReference type="Proteomes" id="UP000220480"/>
    </source>
</evidence>
<accession>A0A2A7AVA8</accession>
<comment type="caution">
    <text evidence="1">The sequence shown here is derived from an EMBL/GenBank/DDBJ whole genome shotgun (WGS) entry which is preliminary data.</text>
</comment>